<protein>
    <submittedName>
        <fullName evidence="1">Uncharacterized protein</fullName>
    </submittedName>
</protein>
<dbReference type="AlphaFoldDB" id="A0AAN9LV55"/>
<reference evidence="1 2" key="1">
    <citation type="submission" date="2024-01" db="EMBL/GenBank/DDBJ databases">
        <title>The genomes of 5 underutilized Papilionoideae crops provide insights into root nodulation and disease resistanc.</title>
        <authorList>
            <person name="Jiang F."/>
        </authorList>
    </citation>
    <scope>NUCLEOTIDE SEQUENCE [LARGE SCALE GENOMIC DNA]</scope>
    <source>
        <strain evidence="1">JINMINGXINNONG_FW02</strain>
        <tissue evidence="1">Leaves</tissue>
    </source>
</reference>
<proteinExistence type="predicted"/>
<evidence type="ECO:0000313" key="1">
    <source>
        <dbReference type="EMBL" id="KAK7342762.1"/>
    </source>
</evidence>
<sequence length="188" mass="20792">MWEGSYTELWCVKVLRSAKLFVRRLFKQRVATKVVHVSCCNKHFVGCDIWSLSICNWNMGQVLGVCPSTHAVSVASQLCSGLVQQQEVKGLSSPEYGRGEVSTAVTAITACCSRGSCADVLSGSMLYIMEPFEVECCRAMKFCMAAASICVVKAEMEARLFILQREFLQVQARNTCSCYPYRVLGITA</sequence>
<accession>A0AAN9LV55</accession>
<gene>
    <name evidence="1" type="ORF">VNO80_25718</name>
</gene>
<comment type="caution">
    <text evidence="1">The sequence shown here is derived from an EMBL/GenBank/DDBJ whole genome shotgun (WGS) entry which is preliminary data.</text>
</comment>
<dbReference type="EMBL" id="JAYMYR010000009">
    <property type="protein sequence ID" value="KAK7342762.1"/>
    <property type="molecule type" value="Genomic_DNA"/>
</dbReference>
<evidence type="ECO:0000313" key="2">
    <source>
        <dbReference type="Proteomes" id="UP001374584"/>
    </source>
</evidence>
<name>A0AAN9LV55_PHACN</name>
<dbReference type="Proteomes" id="UP001374584">
    <property type="component" value="Unassembled WGS sequence"/>
</dbReference>
<organism evidence="1 2">
    <name type="scientific">Phaseolus coccineus</name>
    <name type="common">Scarlet runner bean</name>
    <name type="synonym">Phaseolus multiflorus</name>
    <dbReference type="NCBI Taxonomy" id="3886"/>
    <lineage>
        <taxon>Eukaryota</taxon>
        <taxon>Viridiplantae</taxon>
        <taxon>Streptophyta</taxon>
        <taxon>Embryophyta</taxon>
        <taxon>Tracheophyta</taxon>
        <taxon>Spermatophyta</taxon>
        <taxon>Magnoliopsida</taxon>
        <taxon>eudicotyledons</taxon>
        <taxon>Gunneridae</taxon>
        <taxon>Pentapetalae</taxon>
        <taxon>rosids</taxon>
        <taxon>fabids</taxon>
        <taxon>Fabales</taxon>
        <taxon>Fabaceae</taxon>
        <taxon>Papilionoideae</taxon>
        <taxon>50 kb inversion clade</taxon>
        <taxon>NPAAA clade</taxon>
        <taxon>indigoferoid/millettioid clade</taxon>
        <taxon>Phaseoleae</taxon>
        <taxon>Phaseolus</taxon>
    </lineage>
</organism>
<keyword evidence="2" id="KW-1185">Reference proteome</keyword>